<organism evidence="1 2">
    <name type="scientific">Novosphingobium organovorum</name>
    <dbReference type="NCBI Taxonomy" id="2930092"/>
    <lineage>
        <taxon>Bacteria</taxon>
        <taxon>Pseudomonadati</taxon>
        <taxon>Pseudomonadota</taxon>
        <taxon>Alphaproteobacteria</taxon>
        <taxon>Sphingomonadales</taxon>
        <taxon>Sphingomonadaceae</taxon>
        <taxon>Novosphingobium</taxon>
    </lineage>
</organism>
<comment type="caution">
    <text evidence="1">The sequence shown here is derived from an EMBL/GenBank/DDBJ whole genome shotgun (WGS) entry which is preliminary data.</text>
</comment>
<dbReference type="SUPFAM" id="SSF56300">
    <property type="entry name" value="Metallo-dependent phosphatases"/>
    <property type="match status" value="1"/>
</dbReference>
<accession>A0ABT0BEP0</accession>
<dbReference type="InterPro" id="IPR050126">
    <property type="entry name" value="Ap4A_hydrolase"/>
</dbReference>
<protein>
    <recommendedName>
        <fullName evidence="3">Calcineurin-like phosphoesterase domain-containing protein</fullName>
    </recommendedName>
</protein>
<evidence type="ECO:0008006" key="3">
    <source>
        <dbReference type="Google" id="ProtNLM"/>
    </source>
</evidence>
<proteinExistence type="predicted"/>
<dbReference type="EMBL" id="JALHLF010000039">
    <property type="protein sequence ID" value="MCJ2183256.1"/>
    <property type="molecule type" value="Genomic_DNA"/>
</dbReference>
<dbReference type="PANTHER" id="PTHR42850">
    <property type="entry name" value="METALLOPHOSPHOESTERASE"/>
    <property type="match status" value="1"/>
</dbReference>
<dbReference type="RefSeq" id="WP_244020862.1">
    <property type="nucleotide sequence ID" value="NZ_JALHLF010000039.1"/>
</dbReference>
<dbReference type="InterPro" id="IPR029052">
    <property type="entry name" value="Metallo-depent_PP-like"/>
</dbReference>
<evidence type="ECO:0000313" key="1">
    <source>
        <dbReference type="EMBL" id="MCJ2183256.1"/>
    </source>
</evidence>
<reference evidence="1" key="1">
    <citation type="submission" date="2022-03" db="EMBL/GenBank/DDBJ databases">
        <title>Identification of a novel bacterium isolated from mangrove sediments.</title>
        <authorList>
            <person name="Pan X."/>
        </authorList>
    </citation>
    <scope>NUCLEOTIDE SEQUENCE</scope>
    <source>
        <strain evidence="1">B1949</strain>
    </source>
</reference>
<name>A0ABT0BEP0_9SPHN</name>
<evidence type="ECO:0000313" key="2">
    <source>
        <dbReference type="Proteomes" id="UP001162881"/>
    </source>
</evidence>
<dbReference type="PANTHER" id="PTHR42850:SF4">
    <property type="entry name" value="ZINC-DEPENDENT ENDOPOLYPHOSPHATASE"/>
    <property type="match status" value="1"/>
</dbReference>
<dbReference type="Proteomes" id="UP001162881">
    <property type="component" value="Unassembled WGS sequence"/>
</dbReference>
<dbReference type="Gene3D" id="3.60.21.10">
    <property type="match status" value="1"/>
</dbReference>
<gene>
    <name evidence="1" type="ORF">MTR62_11210</name>
</gene>
<keyword evidence="2" id="KW-1185">Reference proteome</keyword>
<sequence>MAFSSATHSVQDALPAPLRRSRGMRWLGDIHGSLQIHDAIREARAQDFAIGFIGDLTDQSPSDGDAPNDSAAIIRTLLELDAQGLALITPGNHCFKLLRYLTHWREGDGGEQRLQLTHGLDRTIAEIMAAPDRDTLIEGYLRVVGAAPLWRQIGPYLFVHAAAAPAMFTRHAPSAAHALTLRGDGLVHRALYGQTAPNAAQGALPIRLYDWASAIPARHTVVIGHDRVPDVQTTTNPAGGQLVRIDTGAGKGGRLSWIDIDAQTLAFEAPGAIE</sequence>